<sequence length="193" mass="21525">MLVGYEGDGGHVYKVWDLVTKKLVVSRDVGFPQPRDDDSMGPTPTSKAPTDPKDPDDDDDVVGFMPVSLSQEDEISKPEKKQQQVKAPPQRTIIPPIKQRKLFQSFLPTVREEPMMIGARITEITDPTTKSVSQVLDIERKAITEESEDMTPSPERQRADYQYPFLSPTQQASPVQQASVLPSREIAQAPPVP</sequence>
<evidence type="ECO:0000256" key="1">
    <source>
        <dbReference type="SAM" id="MobiDB-lite"/>
    </source>
</evidence>
<accession>A0A1V6PVU3</accession>
<organism evidence="2 3">
    <name type="scientific">Penicillium solitum</name>
    <dbReference type="NCBI Taxonomy" id="60172"/>
    <lineage>
        <taxon>Eukaryota</taxon>
        <taxon>Fungi</taxon>
        <taxon>Dikarya</taxon>
        <taxon>Ascomycota</taxon>
        <taxon>Pezizomycotina</taxon>
        <taxon>Eurotiomycetes</taxon>
        <taxon>Eurotiomycetidae</taxon>
        <taxon>Eurotiales</taxon>
        <taxon>Aspergillaceae</taxon>
        <taxon>Penicillium</taxon>
    </lineage>
</organism>
<proteinExistence type="predicted"/>
<protein>
    <submittedName>
        <fullName evidence="2">Uncharacterized protein</fullName>
    </submittedName>
</protein>
<feature type="compositionally biased region" description="Polar residues" evidence="1">
    <location>
        <begin position="167"/>
        <end position="180"/>
    </location>
</feature>
<evidence type="ECO:0000313" key="3">
    <source>
        <dbReference type="Proteomes" id="UP000191612"/>
    </source>
</evidence>
<keyword evidence="3" id="KW-1185">Reference proteome</keyword>
<feature type="region of interest" description="Disordered" evidence="1">
    <location>
        <begin position="29"/>
        <end position="94"/>
    </location>
</feature>
<dbReference type="Proteomes" id="UP000191612">
    <property type="component" value="Unassembled WGS sequence"/>
</dbReference>
<comment type="caution">
    <text evidence="2">The sequence shown here is derived from an EMBL/GenBank/DDBJ whole genome shotgun (WGS) entry which is preliminary data.</text>
</comment>
<feature type="region of interest" description="Disordered" evidence="1">
    <location>
        <begin position="143"/>
        <end position="193"/>
    </location>
</feature>
<gene>
    <name evidence="2" type="ORF">PENSOL_c230G01266</name>
</gene>
<dbReference type="EMBL" id="MDYO01000229">
    <property type="protein sequence ID" value="OQD81091.1"/>
    <property type="molecule type" value="Genomic_DNA"/>
</dbReference>
<reference evidence="3" key="1">
    <citation type="journal article" date="2017" name="Nat. Microbiol.">
        <title>Global analysis of biosynthetic gene clusters reveals vast potential of secondary metabolite production in Penicillium species.</title>
        <authorList>
            <person name="Nielsen J.C."/>
            <person name="Grijseels S."/>
            <person name="Prigent S."/>
            <person name="Ji B."/>
            <person name="Dainat J."/>
            <person name="Nielsen K.F."/>
            <person name="Frisvad J.C."/>
            <person name="Workman M."/>
            <person name="Nielsen J."/>
        </authorList>
    </citation>
    <scope>NUCLEOTIDE SEQUENCE [LARGE SCALE GENOMIC DNA]</scope>
    <source>
        <strain evidence="3">IBT 29525</strain>
    </source>
</reference>
<name>A0A1V6PVU3_9EURO</name>
<dbReference type="AlphaFoldDB" id="A0A1V6PVU3"/>
<evidence type="ECO:0000313" key="2">
    <source>
        <dbReference type="EMBL" id="OQD81091.1"/>
    </source>
</evidence>